<proteinExistence type="predicted"/>
<dbReference type="AlphaFoldDB" id="A0A7C3ZV24"/>
<dbReference type="EMBL" id="DSPX01000024">
    <property type="protein sequence ID" value="HGF99606.1"/>
    <property type="molecule type" value="Genomic_DNA"/>
</dbReference>
<accession>A0A7C3ZV24</accession>
<gene>
    <name evidence="1" type="ORF">ENR15_02785</name>
</gene>
<evidence type="ECO:0000313" key="1">
    <source>
        <dbReference type="EMBL" id="HGF99606.1"/>
    </source>
</evidence>
<protein>
    <submittedName>
        <fullName evidence="1">Uncharacterized protein</fullName>
    </submittedName>
</protein>
<comment type="caution">
    <text evidence="1">The sequence shown here is derived from an EMBL/GenBank/DDBJ whole genome shotgun (WGS) entry which is preliminary data.</text>
</comment>
<reference evidence="1" key="1">
    <citation type="journal article" date="2020" name="mSystems">
        <title>Genome- and Community-Level Interaction Insights into Carbon Utilization and Element Cycling Functions of Hydrothermarchaeota in Hydrothermal Sediment.</title>
        <authorList>
            <person name="Zhou Z."/>
            <person name="Liu Y."/>
            <person name="Xu W."/>
            <person name="Pan J."/>
            <person name="Luo Z.H."/>
            <person name="Li M."/>
        </authorList>
    </citation>
    <scope>NUCLEOTIDE SEQUENCE [LARGE SCALE GENOMIC DNA]</scope>
    <source>
        <strain evidence="1">SpSt-374</strain>
    </source>
</reference>
<organism evidence="1">
    <name type="scientific">Planktothricoides sp. SpSt-374</name>
    <dbReference type="NCBI Taxonomy" id="2282167"/>
    <lineage>
        <taxon>Bacteria</taxon>
        <taxon>Bacillati</taxon>
        <taxon>Cyanobacteriota</taxon>
        <taxon>Cyanophyceae</taxon>
        <taxon>Oscillatoriophycideae</taxon>
        <taxon>Oscillatoriales</taxon>
        <taxon>Oscillatoriaceae</taxon>
        <taxon>Planktothricoides</taxon>
    </lineage>
</organism>
<sequence length="133" mass="15296">MKPKFKTLEAWHQAELLMQPALIRLVDNIRSQVEPTDWKATYEEVQTPIPGYVLCLERNGEQHQFDLWEMCYKICFRDYTPTHAPGETTEVDIDTSLIEAETGEVAWQELEVKAKRVVTEVLAGLKLGTMSLD</sequence>
<name>A0A7C3ZV24_9CYAN</name>